<dbReference type="AlphaFoldDB" id="A0A2S6HN09"/>
<dbReference type="EMBL" id="PTJA01000012">
    <property type="protein sequence ID" value="PPK78878.1"/>
    <property type="molecule type" value="Genomic_DNA"/>
</dbReference>
<dbReference type="GO" id="GO:0005829">
    <property type="term" value="C:cytosol"/>
    <property type="evidence" value="ECO:0007669"/>
    <property type="project" value="TreeGrafter"/>
</dbReference>
<dbReference type="PANTHER" id="PTHR33221:SF5">
    <property type="entry name" value="HTH-TYPE TRANSCRIPTIONAL REGULATOR ISCR"/>
    <property type="match status" value="1"/>
</dbReference>
<evidence type="ECO:0000313" key="3">
    <source>
        <dbReference type="Proteomes" id="UP000237749"/>
    </source>
</evidence>
<keyword evidence="1" id="KW-0238">DNA-binding</keyword>
<comment type="caution">
    <text evidence="2">The sequence shown here is derived from an EMBL/GenBank/DDBJ whole genome shotgun (WGS) entry which is preliminary data.</text>
</comment>
<name>A0A2S6HN09_9FIRM</name>
<dbReference type="Proteomes" id="UP000237749">
    <property type="component" value="Unassembled WGS sequence"/>
</dbReference>
<dbReference type="Gene3D" id="1.10.10.10">
    <property type="entry name" value="Winged helix-like DNA-binding domain superfamily/Winged helix DNA-binding domain"/>
    <property type="match status" value="1"/>
</dbReference>
<dbReference type="InterPro" id="IPR000944">
    <property type="entry name" value="Tscrpt_reg_Rrf2"/>
</dbReference>
<keyword evidence="3" id="KW-1185">Reference proteome</keyword>
<gene>
    <name evidence="2" type="ORF">BXY41_11237</name>
</gene>
<dbReference type="Pfam" id="PF02082">
    <property type="entry name" value="Rrf2"/>
    <property type="match status" value="1"/>
</dbReference>
<dbReference type="GO" id="GO:0003700">
    <property type="term" value="F:DNA-binding transcription factor activity"/>
    <property type="evidence" value="ECO:0007669"/>
    <property type="project" value="TreeGrafter"/>
</dbReference>
<dbReference type="InterPro" id="IPR036390">
    <property type="entry name" value="WH_DNA-bd_sf"/>
</dbReference>
<evidence type="ECO:0000313" key="2">
    <source>
        <dbReference type="EMBL" id="PPK78878.1"/>
    </source>
</evidence>
<dbReference type="SUPFAM" id="SSF46785">
    <property type="entry name" value="Winged helix' DNA-binding domain"/>
    <property type="match status" value="1"/>
</dbReference>
<reference evidence="2 3" key="1">
    <citation type="submission" date="2018-02" db="EMBL/GenBank/DDBJ databases">
        <title>Genomic Encyclopedia of Archaeal and Bacterial Type Strains, Phase II (KMG-II): from individual species to whole genera.</title>
        <authorList>
            <person name="Goeker M."/>
        </authorList>
    </citation>
    <scope>NUCLEOTIDE SEQUENCE [LARGE SCALE GENOMIC DNA]</scope>
    <source>
        <strain evidence="2 3">DSM 3808</strain>
    </source>
</reference>
<proteinExistence type="predicted"/>
<organism evidence="2 3">
    <name type="scientific">Lacrimispora xylanisolvens</name>
    <dbReference type="NCBI Taxonomy" id="384636"/>
    <lineage>
        <taxon>Bacteria</taxon>
        <taxon>Bacillati</taxon>
        <taxon>Bacillota</taxon>
        <taxon>Clostridia</taxon>
        <taxon>Lachnospirales</taxon>
        <taxon>Lachnospiraceae</taxon>
        <taxon>Lacrimispora</taxon>
    </lineage>
</organism>
<protein>
    <submittedName>
        <fullName evidence="2">BadM/Rrf2 family transcriptional regulator</fullName>
    </submittedName>
</protein>
<dbReference type="NCBIfam" id="TIGR00738">
    <property type="entry name" value="rrf2_super"/>
    <property type="match status" value="1"/>
</dbReference>
<accession>A0A2S6HN09</accession>
<dbReference type="GO" id="GO:0003677">
    <property type="term" value="F:DNA binding"/>
    <property type="evidence" value="ECO:0007669"/>
    <property type="project" value="UniProtKB-KW"/>
</dbReference>
<dbReference type="PROSITE" id="PS51197">
    <property type="entry name" value="HTH_RRF2_2"/>
    <property type="match status" value="1"/>
</dbReference>
<dbReference type="PANTHER" id="PTHR33221">
    <property type="entry name" value="WINGED HELIX-TURN-HELIX TRANSCRIPTIONAL REGULATOR, RRF2 FAMILY"/>
    <property type="match status" value="1"/>
</dbReference>
<evidence type="ECO:0000256" key="1">
    <source>
        <dbReference type="ARBA" id="ARBA00023125"/>
    </source>
</evidence>
<dbReference type="InterPro" id="IPR036388">
    <property type="entry name" value="WH-like_DNA-bd_sf"/>
</dbReference>
<sequence length="143" mass="16077">MKISTKGRYAIRLMIDLAEHNNGEFITLMDIAQRQEISEKYLESIVSILSKNNLLISLRGKGGGYKLAKDPELYTVGSILRLTEGSLAPVSCLEGETNNCNRAGQCQTLEMWEGLNKLINDYFDGITIADLIHKNDYMNNYVI</sequence>
<dbReference type="RefSeq" id="WP_104438582.1">
    <property type="nucleotide sequence ID" value="NZ_PTJA01000012.1"/>
</dbReference>
<dbReference type="OrthoDB" id="9808360at2"/>